<evidence type="ECO:0000313" key="5">
    <source>
        <dbReference type="EMBL" id="EAA29270.2"/>
    </source>
</evidence>
<proteinExistence type="predicted"/>
<protein>
    <submittedName>
        <fullName evidence="5">Uncharacterized protein</fullName>
    </submittedName>
</protein>
<sequence>MAALLSCRGVRVPSPKSRRLASAVNKLQKLPHSTTQTAKPISAIPYPGNFAHHGFGHQLDGPRQPLEQDELLLLRTLLARPVVAKKPPVTKRSPWIDGFTAAFRQPHKMLTYFKENKLEILQLPPTAFSELLRSVDPVEAVHKDQDPLGDIWVDPAMADWSPLGALVNNYGVRKRNTDLYPLVHEAAFRRFRSGSPLLLSDYKVLLRCAGSISDPLLARKIWFHMNVSEKMWERQTDLYAEFLKARFLTEPLYTQHNRHDFRVKPVNLFPEQRFLPYFTPDNLSQLRQMNFDKTNKRLDRFGQNPGAEHKVDYLMRMLRRTSPVDLVFGTARNRLHLLSEEFVCAALIAYARTGVMEDVQSVLYFNYKIDVSGSIETGDLKITGGRRDFLPGSPMAPTTRLLQTIATCYGSNGMIAMACKMLDHVSAVYRLSIPPSVWFELLEWAYIHTSPRAAKEWKIVSIPGRRLHRNAVQLIWDTMTSPPYNATPGFPQYKIYVEWLIKNNKIERAIQIMLDLEPVYRKQVEELQSLYPLHALDQAAFSHSPAHDTLLWEKTLLRKDYIVHTFAKWSSLLFKRIKSPVHLPGPNKPTAKVKIFPSHDISTRLIPQLIHAFPGLLPDTIHYEIPTGVVRFKRGVGAPQGFRAEKRWTEVRKAAVVSMDLRSETARGFNRLREQSLDLLKAEKLQRAAGETVETLRPRAVKREGLEQMVEEILGMDEMARREKEEEQRQMEQGVMGEVRRKGRSIEEEGKRLERKRAEMVLRLLT</sequence>
<comment type="subcellular location">
    <subcellularLocation>
        <location evidence="1">Mitochondrion</location>
    </subcellularLocation>
</comment>
<dbReference type="HOGENOM" id="CLU_364496_0_0_1"/>
<dbReference type="EMBL" id="CM002238">
    <property type="protein sequence ID" value="EAA29270.2"/>
    <property type="molecule type" value="Genomic_DNA"/>
</dbReference>
<evidence type="ECO:0000256" key="1">
    <source>
        <dbReference type="ARBA" id="ARBA00004173"/>
    </source>
</evidence>
<dbReference type="AlphaFoldDB" id="Q7S1Q4"/>
<reference evidence="5 6" key="1">
    <citation type="journal article" date="2003" name="Nature">
        <title>The genome sequence of the filamentous fungus Neurospora crassa.</title>
        <authorList>
            <person name="Galagan J.E."/>
            <person name="Calvo S.E."/>
            <person name="Borkovich K.A."/>
            <person name="Selker E.U."/>
            <person name="Read N.D."/>
            <person name="Jaffe D."/>
            <person name="FitzHugh W."/>
            <person name="Ma L.J."/>
            <person name="Smirnov S."/>
            <person name="Purcell S."/>
            <person name="Rehman B."/>
            <person name="Elkins T."/>
            <person name="Engels R."/>
            <person name="Wang S."/>
            <person name="Nielsen C.B."/>
            <person name="Butler J."/>
            <person name="Endrizzi M."/>
            <person name="Qui D."/>
            <person name="Ianakiev P."/>
            <person name="Bell-Pedersen D."/>
            <person name="Nelson M.A."/>
            <person name="Werner-Washburne M."/>
            <person name="Selitrennikoff C.P."/>
            <person name="Kinsey J.A."/>
            <person name="Braun E.L."/>
            <person name="Zelter A."/>
            <person name="Schulte U."/>
            <person name="Kothe G.O."/>
            <person name="Jedd G."/>
            <person name="Mewes W."/>
            <person name="Staben C."/>
            <person name="Marcotte E."/>
            <person name="Greenberg D."/>
            <person name="Roy A."/>
            <person name="Foley K."/>
            <person name="Naylor J."/>
            <person name="Stange-Thomann N."/>
            <person name="Barrett R."/>
            <person name="Gnerre S."/>
            <person name="Kamal M."/>
            <person name="Kamvysselis M."/>
            <person name="Mauceli E."/>
            <person name="Bielke C."/>
            <person name="Rudd S."/>
            <person name="Frishman D."/>
            <person name="Krystofova S."/>
            <person name="Rasmussen C."/>
            <person name="Metzenberg R.L."/>
            <person name="Perkins D.D."/>
            <person name="Kroken S."/>
            <person name="Cogoni C."/>
            <person name="Macino G."/>
            <person name="Catcheside D."/>
            <person name="Li W."/>
            <person name="Pratt R.J."/>
            <person name="Osmani S.A."/>
            <person name="DeSouza C.P."/>
            <person name="Glass L."/>
            <person name="Orbach M.J."/>
            <person name="Berglund J.A."/>
            <person name="Voelker R."/>
            <person name="Yarden O."/>
            <person name="Plamann M."/>
            <person name="Seiler S."/>
            <person name="Dunlap J."/>
            <person name="Radford A."/>
            <person name="Aramayo R."/>
            <person name="Natvig D.O."/>
            <person name="Alex L.A."/>
            <person name="Mannhaupt G."/>
            <person name="Ebbole D.J."/>
            <person name="Freitag M."/>
            <person name="Paulsen I."/>
            <person name="Sachs M.S."/>
            <person name="Lander E.S."/>
            <person name="Nusbaum C."/>
            <person name="Birren B."/>
        </authorList>
    </citation>
    <scope>NUCLEOTIDE SEQUENCE [LARGE SCALE GENOMIC DNA]</scope>
    <source>
        <strain evidence="6">ATCC 24698 / 74-OR23-1A / CBS 708.71 / DSM 1257 / FGSC 987</strain>
    </source>
</reference>
<accession>Q7S1Q4</accession>
<feature type="compositionally biased region" description="Basic and acidic residues" evidence="4">
    <location>
        <begin position="738"/>
        <end position="752"/>
    </location>
</feature>
<dbReference type="GeneID" id="3874653"/>
<evidence type="ECO:0000256" key="3">
    <source>
        <dbReference type="ARBA" id="ARBA00023128"/>
    </source>
</evidence>
<name>Q7S1Q4_NEUCR</name>
<dbReference type="Proteomes" id="UP000001805">
    <property type="component" value="Chromosome 3, Linkage Group III"/>
</dbReference>
<dbReference type="VEuPathDB" id="FungiDB:NCU09511"/>
<dbReference type="OrthoDB" id="185373at2759"/>
<dbReference type="KEGG" id="ncr:NCU09511"/>
<dbReference type="Pfam" id="PF12921">
    <property type="entry name" value="ATP13"/>
    <property type="match status" value="1"/>
</dbReference>
<keyword evidence="2" id="KW-0809">Transit peptide</keyword>
<dbReference type="STRING" id="367110.Q7S1Q4"/>
<dbReference type="PaxDb" id="5141-EFNCRP00000009188"/>
<dbReference type="RefSeq" id="XP_958506.2">
    <property type="nucleotide sequence ID" value="XM_953413.2"/>
</dbReference>
<dbReference type="InParanoid" id="Q7S1Q4"/>
<evidence type="ECO:0000313" key="6">
    <source>
        <dbReference type="Proteomes" id="UP000001805"/>
    </source>
</evidence>
<organism evidence="5 6">
    <name type="scientific">Neurospora crassa (strain ATCC 24698 / 74-OR23-1A / CBS 708.71 / DSM 1257 / FGSC 987)</name>
    <dbReference type="NCBI Taxonomy" id="367110"/>
    <lineage>
        <taxon>Eukaryota</taxon>
        <taxon>Fungi</taxon>
        <taxon>Dikarya</taxon>
        <taxon>Ascomycota</taxon>
        <taxon>Pezizomycotina</taxon>
        <taxon>Sordariomycetes</taxon>
        <taxon>Sordariomycetidae</taxon>
        <taxon>Sordariales</taxon>
        <taxon>Sordariaceae</taxon>
        <taxon>Neurospora</taxon>
    </lineage>
</organism>
<evidence type="ECO:0000256" key="2">
    <source>
        <dbReference type="ARBA" id="ARBA00022946"/>
    </source>
</evidence>
<dbReference type="GO" id="GO:0005739">
    <property type="term" value="C:mitochondrion"/>
    <property type="evidence" value="ECO:0007669"/>
    <property type="project" value="UniProtKB-SubCell"/>
</dbReference>
<evidence type="ECO:0000256" key="4">
    <source>
        <dbReference type="SAM" id="MobiDB-lite"/>
    </source>
</evidence>
<keyword evidence="3" id="KW-0496">Mitochondrion</keyword>
<dbReference type="InterPro" id="IPR024319">
    <property type="entry name" value="ATPase_expression_mit"/>
</dbReference>
<keyword evidence="6" id="KW-1185">Reference proteome</keyword>
<gene>
    <name evidence="5" type="ORF">NCU09511</name>
</gene>
<feature type="region of interest" description="Disordered" evidence="4">
    <location>
        <begin position="724"/>
        <end position="752"/>
    </location>
</feature>